<name>A0A7W6RGN2_9PROT</name>
<evidence type="ECO:0000256" key="2">
    <source>
        <dbReference type="ARBA" id="ARBA00022692"/>
    </source>
</evidence>
<feature type="transmembrane region" description="Helical" evidence="6">
    <location>
        <begin position="67"/>
        <end position="88"/>
    </location>
</feature>
<dbReference type="EMBL" id="JACIGK010000032">
    <property type="protein sequence ID" value="MBB4267689.1"/>
    <property type="molecule type" value="Genomic_DNA"/>
</dbReference>
<keyword evidence="8" id="KW-1185">Reference proteome</keyword>
<comment type="subcellular location">
    <subcellularLocation>
        <location evidence="1">Membrane</location>
        <topology evidence="1">Multi-pass membrane protein</topology>
    </subcellularLocation>
</comment>
<keyword evidence="3 6" id="KW-1133">Transmembrane helix</keyword>
<keyword evidence="4 6" id="KW-0472">Membrane</keyword>
<feature type="compositionally biased region" description="Basic and acidic residues" evidence="5">
    <location>
        <begin position="212"/>
        <end position="222"/>
    </location>
</feature>
<dbReference type="PANTHER" id="PTHR36926:SF1">
    <property type="entry name" value="COLICIN V PRODUCTION PROTEIN"/>
    <property type="match status" value="1"/>
</dbReference>
<organism evidence="7 8">
    <name type="scientific">Roseospira visakhapatnamensis</name>
    <dbReference type="NCBI Taxonomy" id="390880"/>
    <lineage>
        <taxon>Bacteria</taxon>
        <taxon>Pseudomonadati</taxon>
        <taxon>Pseudomonadota</taxon>
        <taxon>Alphaproteobacteria</taxon>
        <taxon>Rhodospirillales</taxon>
        <taxon>Rhodospirillaceae</taxon>
        <taxon>Roseospira</taxon>
    </lineage>
</organism>
<evidence type="ECO:0000313" key="7">
    <source>
        <dbReference type="EMBL" id="MBB4267689.1"/>
    </source>
</evidence>
<feature type="transmembrane region" description="Helical" evidence="6">
    <location>
        <begin position="12"/>
        <end position="32"/>
    </location>
</feature>
<dbReference type="GO" id="GO:0009403">
    <property type="term" value="P:toxin biosynthetic process"/>
    <property type="evidence" value="ECO:0007669"/>
    <property type="project" value="InterPro"/>
</dbReference>
<dbReference type="Pfam" id="PF02674">
    <property type="entry name" value="Colicin_V"/>
    <property type="match status" value="1"/>
</dbReference>
<proteinExistence type="predicted"/>
<dbReference type="PANTHER" id="PTHR36926">
    <property type="entry name" value="COLICIN V PRODUCTION PROTEIN"/>
    <property type="match status" value="1"/>
</dbReference>
<dbReference type="GO" id="GO:0016020">
    <property type="term" value="C:membrane"/>
    <property type="evidence" value="ECO:0007669"/>
    <property type="project" value="UniProtKB-SubCell"/>
</dbReference>
<dbReference type="Proteomes" id="UP000554286">
    <property type="component" value="Unassembled WGS sequence"/>
</dbReference>
<feature type="region of interest" description="Disordered" evidence="5">
    <location>
        <begin position="190"/>
        <end position="228"/>
    </location>
</feature>
<protein>
    <submittedName>
        <fullName evidence="7">Membrane protein required for colicin V production</fullName>
    </submittedName>
</protein>
<evidence type="ECO:0000256" key="3">
    <source>
        <dbReference type="ARBA" id="ARBA00022989"/>
    </source>
</evidence>
<dbReference type="InterPro" id="IPR052719">
    <property type="entry name" value="CvpA-like"/>
</dbReference>
<evidence type="ECO:0000256" key="4">
    <source>
        <dbReference type="ARBA" id="ARBA00023136"/>
    </source>
</evidence>
<accession>A0A7W6RGN2</accession>
<comment type="caution">
    <text evidence="7">The sequence shown here is derived from an EMBL/GenBank/DDBJ whole genome shotgun (WGS) entry which is preliminary data.</text>
</comment>
<dbReference type="AlphaFoldDB" id="A0A7W6RGN2"/>
<keyword evidence="2 6" id="KW-0812">Transmembrane</keyword>
<evidence type="ECO:0000313" key="8">
    <source>
        <dbReference type="Proteomes" id="UP000554286"/>
    </source>
</evidence>
<feature type="transmembrane region" description="Helical" evidence="6">
    <location>
        <begin position="38"/>
        <end position="55"/>
    </location>
</feature>
<evidence type="ECO:0000256" key="1">
    <source>
        <dbReference type="ARBA" id="ARBA00004141"/>
    </source>
</evidence>
<sequence>MSMDSWPINPVDMGVLLILLISAILAFFRGFVHEVMGIGAWIGAILVAVYGLPLVQPYVRPYIPIEWAADLTAAVALFLVALVVFSIITTLIARRVQDSALNSLDRSLGFLFGLARGALVVIVIYVSASWLVPPETQPRWVREARSMPMIRDGQEALYAMLPPALLAEQERLRRQAGEAAAGVNNALDAQRAFEDLRQPRPQAPPRPGVEGYQRDERQEMNRLIESTQ</sequence>
<evidence type="ECO:0000256" key="5">
    <source>
        <dbReference type="SAM" id="MobiDB-lite"/>
    </source>
</evidence>
<gene>
    <name evidence="7" type="ORF">GGD89_003336</name>
</gene>
<reference evidence="7 8" key="1">
    <citation type="submission" date="2020-08" db="EMBL/GenBank/DDBJ databases">
        <title>Genome sequencing of Purple Non-Sulfur Bacteria from various extreme environments.</title>
        <authorList>
            <person name="Mayer M."/>
        </authorList>
    </citation>
    <scope>NUCLEOTIDE SEQUENCE [LARGE SCALE GENOMIC DNA]</scope>
    <source>
        <strain evidence="7 8">JA131</strain>
    </source>
</reference>
<dbReference type="RefSeq" id="WP_246423185.1">
    <property type="nucleotide sequence ID" value="NZ_JACIGK010000032.1"/>
</dbReference>
<feature type="transmembrane region" description="Helical" evidence="6">
    <location>
        <begin position="108"/>
        <end position="132"/>
    </location>
</feature>
<dbReference type="InterPro" id="IPR003825">
    <property type="entry name" value="Colicin-V_CvpA"/>
</dbReference>
<evidence type="ECO:0000256" key="6">
    <source>
        <dbReference type="SAM" id="Phobius"/>
    </source>
</evidence>